<dbReference type="Gene3D" id="3.10.580.10">
    <property type="entry name" value="CBS-domain"/>
    <property type="match status" value="1"/>
</dbReference>
<reference evidence="5" key="1">
    <citation type="submission" date="2017-05" db="EMBL/GenBank/DDBJ databases">
        <title>Complete and WGS of Bordetella genogroups.</title>
        <authorList>
            <person name="Spilker T."/>
            <person name="Lipuma J."/>
        </authorList>
    </citation>
    <scope>NUCLEOTIDE SEQUENCE [LARGE SCALE GENOMIC DNA]</scope>
    <source>
        <strain evidence="5">AU8256</strain>
    </source>
</reference>
<dbReference type="AlphaFoldDB" id="A0A261VHU7"/>
<gene>
    <name evidence="4" type="ORF">CAL24_17930</name>
</gene>
<keyword evidence="5" id="KW-1185">Reference proteome</keyword>
<name>A0A261VHU7_9BORD</name>
<dbReference type="PANTHER" id="PTHR43080:SF2">
    <property type="entry name" value="CBS DOMAIN-CONTAINING PROTEIN"/>
    <property type="match status" value="1"/>
</dbReference>
<sequence>MTQLSQVMTPGATILRTHETVRHAAEMMADLDIGELPVCDGRRLVGVITDRDITVRCTARGVSPDNARVGDAMTERVLWCYQDDSVENAKAKMADEQVRRLMVLDRDKQLVGVVALGDLAVKAGDAGSTLASVSSPAQPAR</sequence>
<dbReference type="InterPro" id="IPR000644">
    <property type="entry name" value="CBS_dom"/>
</dbReference>
<dbReference type="PANTHER" id="PTHR43080">
    <property type="entry name" value="CBS DOMAIN-CONTAINING PROTEIN CBSX3, MITOCHONDRIAL"/>
    <property type="match status" value="1"/>
</dbReference>
<dbReference type="EMBL" id="NEVT01000007">
    <property type="protein sequence ID" value="OZI73726.1"/>
    <property type="molecule type" value="Genomic_DNA"/>
</dbReference>
<accession>A0A261VHU7</accession>
<dbReference type="CDD" id="cd04622">
    <property type="entry name" value="CBS_pair_HRP1_like"/>
    <property type="match status" value="1"/>
</dbReference>
<dbReference type="RefSeq" id="WP_094807449.1">
    <property type="nucleotide sequence ID" value="NZ_NEVT01000007.1"/>
</dbReference>
<protein>
    <submittedName>
        <fullName evidence="4">CBS domain-containing protein</fullName>
    </submittedName>
</protein>
<dbReference type="SMART" id="SM00116">
    <property type="entry name" value="CBS"/>
    <property type="match status" value="2"/>
</dbReference>
<feature type="domain" description="CBS" evidence="3">
    <location>
        <begin position="73"/>
        <end position="129"/>
    </location>
</feature>
<evidence type="ECO:0000313" key="5">
    <source>
        <dbReference type="Proteomes" id="UP000215633"/>
    </source>
</evidence>
<feature type="domain" description="CBS" evidence="3">
    <location>
        <begin position="8"/>
        <end position="64"/>
    </location>
</feature>
<keyword evidence="1 2" id="KW-0129">CBS domain</keyword>
<dbReference type="Proteomes" id="UP000215633">
    <property type="component" value="Unassembled WGS sequence"/>
</dbReference>
<dbReference type="Pfam" id="PF00571">
    <property type="entry name" value="CBS"/>
    <property type="match status" value="2"/>
</dbReference>
<dbReference type="PROSITE" id="PS51371">
    <property type="entry name" value="CBS"/>
    <property type="match status" value="2"/>
</dbReference>
<evidence type="ECO:0000256" key="2">
    <source>
        <dbReference type="PROSITE-ProRule" id="PRU00703"/>
    </source>
</evidence>
<dbReference type="InterPro" id="IPR046342">
    <property type="entry name" value="CBS_dom_sf"/>
</dbReference>
<dbReference type="SUPFAM" id="SSF54631">
    <property type="entry name" value="CBS-domain pair"/>
    <property type="match status" value="1"/>
</dbReference>
<evidence type="ECO:0000313" key="4">
    <source>
        <dbReference type="EMBL" id="OZI73726.1"/>
    </source>
</evidence>
<comment type="caution">
    <text evidence="4">The sequence shown here is derived from an EMBL/GenBank/DDBJ whole genome shotgun (WGS) entry which is preliminary data.</text>
</comment>
<evidence type="ECO:0000256" key="1">
    <source>
        <dbReference type="ARBA" id="ARBA00023122"/>
    </source>
</evidence>
<evidence type="ECO:0000259" key="3">
    <source>
        <dbReference type="PROSITE" id="PS51371"/>
    </source>
</evidence>
<organism evidence="4 5">
    <name type="scientific">Bordetella genomosp. 2</name>
    <dbReference type="NCBI Taxonomy" id="1983456"/>
    <lineage>
        <taxon>Bacteria</taxon>
        <taxon>Pseudomonadati</taxon>
        <taxon>Pseudomonadota</taxon>
        <taxon>Betaproteobacteria</taxon>
        <taxon>Burkholderiales</taxon>
        <taxon>Alcaligenaceae</taxon>
        <taxon>Bordetella</taxon>
    </lineage>
</organism>
<proteinExistence type="predicted"/>
<dbReference type="InterPro" id="IPR051257">
    <property type="entry name" value="Diverse_CBS-Domain"/>
</dbReference>